<protein>
    <submittedName>
        <fullName evidence="1">Uncharacterized protein</fullName>
    </submittedName>
</protein>
<evidence type="ECO:0000313" key="2">
    <source>
        <dbReference type="Proteomes" id="UP000461670"/>
    </source>
</evidence>
<gene>
    <name evidence="1" type="ORF">GAK30_02234</name>
</gene>
<organism evidence="1 2">
    <name type="scientific">Paracidovorax wautersii</name>
    <dbReference type="NCBI Taxonomy" id="1177982"/>
    <lineage>
        <taxon>Bacteria</taxon>
        <taxon>Pseudomonadati</taxon>
        <taxon>Pseudomonadota</taxon>
        <taxon>Betaproteobacteria</taxon>
        <taxon>Burkholderiales</taxon>
        <taxon>Comamonadaceae</taxon>
        <taxon>Paracidovorax</taxon>
    </lineage>
</organism>
<reference evidence="2" key="1">
    <citation type="journal article" date="2020" name="MBio">
        <title>Horizontal gene transfer to a defensive symbiont with a reduced genome amongst a multipartite beetle microbiome.</title>
        <authorList>
            <person name="Waterworth S.C."/>
            <person name="Florez L.V."/>
            <person name="Rees E.R."/>
            <person name="Hertweck C."/>
            <person name="Kaltenpoth M."/>
            <person name="Kwan J.C."/>
        </authorList>
    </citation>
    <scope>NUCLEOTIDE SEQUENCE [LARGE SCALE GENOMIC DNA]</scope>
</reference>
<comment type="caution">
    <text evidence="1">The sequence shown here is derived from an EMBL/GenBank/DDBJ whole genome shotgun (WGS) entry which is preliminary data.</text>
</comment>
<evidence type="ECO:0000313" key="1">
    <source>
        <dbReference type="EMBL" id="KAF1020846.1"/>
    </source>
</evidence>
<dbReference type="AlphaFoldDB" id="A0A7V8FNC7"/>
<dbReference type="EMBL" id="WNDQ01000029">
    <property type="protein sequence ID" value="KAF1020846.1"/>
    <property type="molecule type" value="Genomic_DNA"/>
</dbReference>
<proteinExistence type="predicted"/>
<accession>A0A7V8FNC7</accession>
<sequence>MPVWWRMWTAPHPNECRAPKNLFTIFSWGAHGFKTRAIKAQAAGDAGGLVKVCNAERTRFGAVPFGLPRQGSL</sequence>
<name>A0A7V8FNC7_9BURK</name>
<dbReference type="Proteomes" id="UP000461670">
    <property type="component" value="Unassembled WGS sequence"/>
</dbReference>